<dbReference type="InterPro" id="IPR036927">
    <property type="entry name" value="Cyt_c_oxase-like_su1_sf"/>
</dbReference>
<reference evidence="2 3" key="1">
    <citation type="submission" date="2017-09" db="EMBL/GenBank/DDBJ databases">
        <authorList>
            <consortium name="International Durum Wheat Genome Sequencing Consortium (IDWGSC)"/>
            <person name="Milanesi L."/>
        </authorList>
    </citation>
    <scope>NUCLEOTIDE SEQUENCE [LARGE SCALE GENOMIC DNA]</scope>
    <source>
        <strain evidence="3">cv. Svevo</strain>
    </source>
</reference>
<gene>
    <name evidence="2" type="ORF">TRITD_1Bv1G158320</name>
</gene>
<keyword evidence="1" id="KW-1133">Transmembrane helix</keyword>
<name>A0A9R0R0Q0_TRITD</name>
<evidence type="ECO:0000313" key="3">
    <source>
        <dbReference type="Proteomes" id="UP000324705"/>
    </source>
</evidence>
<evidence type="ECO:0008006" key="4">
    <source>
        <dbReference type="Google" id="ProtNLM"/>
    </source>
</evidence>
<dbReference type="AlphaFoldDB" id="A0A9R0R0Q0"/>
<keyword evidence="1" id="KW-0472">Membrane</keyword>
<dbReference type="EMBL" id="LT934112">
    <property type="protein sequence ID" value="VAH19736.1"/>
    <property type="molecule type" value="Genomic_DNA"/>
</dbReference>
<evidence type="ECO:0000256" key="1">
    <source>
        <dbReference type="SAM" id="Phobius"/>
    </source>
</evidence>
<keyword evidence="3" id="KW-1185">Reference proteome</keyword>
<dbReference type="Proteomes" id="UP000324705">
    <property type="component" value="Chromosome 1B"/>
</dbReference>
<dbReference type="Gene3D" id="1.20.210.10">
    <property type="entry name" value="Cytochrome c oxidase-like, subunit I domain"/>
    <property type="match status" value="1"/>
</dbReference>
<proteinExistence type="predicted"/>
<accession>A0A9R0R0Q0</accession>
<feature type="transmembrane region" description="Helical" evidence="1">
    <location>
        <begin position="21"/>
        <end position="39"/>
    </location>
</feature>
<dbReference type="SUPFAM" id="SSF81442">
    <property type="entry name" value="Cytochrome c oxidase subunit I-like"/>
    <property type="match status" value="1"/>
</dbReference>
<evidence type="ECO:0000313" key="2">
    <source>
        <dbReference type="EMBL" id="VAH19736.1"/>
    </source>
</evidence>
<dbReference type="Gramene" id="TRITD1Bv1G158320.1">
    <property type="protein sequence ID" value="TRITD1Bv1G158320.1"/>
    <property type="gene ID" value="TRITD1Bv1G158320"/>
</dbReference>
<keyword evidence="1" id="KW-0812">Transmembrane</keyword>
<protein>
    <recommendedName>
        <fullName evidence="4">Cytochrome c oxidase subunit 1</fullName>
    </recommendedName>
</protein>
<organism evidence="2 3">
    <name type="scientific">Triticum turgidum subsp. durum</name>
    <name type="common">Durum wheat</name>
    <name type="synonym">Triticum durum</name>
    <dbReference type="NCBI Taxonomy" id="4567"/>
    <lineage>
        <taxon>Eukaryota</taxon>
        <taxon>Viridiplantae</taxon>
        <taxon>Streptophyta</taxon>
        <taxon>Embryophyta</taxon>
        <taxon>Tracheophyta</taxon>
        <taxon>Spermatophyta</taxon>
        <taxon>Magnoliopsida</taxon>
        <taxon>Liliopsida</taxon>
        <taxon>Poales</taxon>
        <taxon>Poaceae</taxon>
        <taxon>BOP clade</taxon>
        <taxon>Pooideae</taxon>
        <taxon>Triticodae</taxon>
        <taxon>Triticeae</taxon>
        <taxon>Triticinae</taxon>
        <taxon>Triticum</taxon>
    </lineage>
</organism>
<sequence length="87" mass="9646">MPCHIPDYPDAYAGWNALSSFGSYISIVGIHHFFVVVAITSRSGKNQKCAESPWVVEQNPTILEWLVQSPPAFHSFGELPVVKETKS</sequence>